<feature type="compositionally biased region" description="Low complexity" evidence="2">
    <location>
        <begin position="86"/>
        <end position="100"/>
    </location>
</feature>
<sequence>MRSSIFTSNNNTPPPTGPRHKKPNSNSNSNSYNTTKRLQSSSPYINNSKPNTPNLNSNTTKTLESPASTTAQQQQQPHANSKRHNPNQTSNNGNNSSWNLDNMISQYNSIGELPPLLSPTLPDSFGDISTELDKDEIAITKINDFPHNDNAKKLSAPKPTYPMQSKRMINDVDSDNNSSDDDVPIRQLKHRRFTDEPKISNGPKQKEDRKIDDMPLSMLSPTLPLMFRNLNHDYSSIKKVNAPPSLSTTPVNNGHTTSNSSKPTNGSSPSFFNLQTKVGTFKWIDKSNDPNKPRFILRMTVNNKMKYKKYFNKTTSPSQLTGFKISSTKDYINDEGSNDDSDVEEGGKEGELQELLRNPEKIRLEFPEMTDKRNSLMKQLIETRESLLKKQELRVQQLSDQVKLVNDLQAAITERDNKLKYLEQKLKQQELQKPTATTNPNAKSTNNGLSREITISDETMKRQLQKLTEDIMKKESTQSSEEPQSYSFKRIDINKFITPTNSQKPFANLSRSQREDIKLDLQDKKLQWFQLSKIAQQKSNECINTTAATLSGTDDLVLSMIIQVDAFLLRMVSNDFDERSKIISGVLPSERSWKLLDQDIENFINKIDTYLKQQQQHYPNDKIFNDFCTILNCIMFQTRALIMKRINGILTSVIQSYIDKKNLDLNLKIIELQQLSINNNLKIMEFFMNSNPSYLNHIIRIRFPMTWNKKKLNLQTVQLTYNLMKFDENIKPNSQIYYLPFGNYTNLNELAGFLYNIINEFIDIYNKVKGSKKINYILQSGQQ</sequence>
<dbReference type="Proteomes" id="UP000002605">
    <property type="component" value="Chromosome 1"/>
</dbReference>
<dbReference type="eggNOG" id="ENOG502RPPX">
    <property type="taxonomic scope" value="Eukaryota"/>
</dbReference>
<accession>B9W837</accession>
<evidence type="ECO:0000256" key="2">
    <source>
        <dbReference type="SAM" id="MobiDB-lite"/>
    </source>
</evidence>
<feature type="compositionally biased region" description="Polar residues" evidence="2">
    <location>
        <begin position="32"/>
        <end position="63"/>
    </location>
</feature>
<dbReference type="VEuPathDB" id="FungiDB:CD36_05990"/>
<evidence type="ECO:0000313" key="5">
    <source>
        <dbReference type="Proteomes" id="UP000002605"/>
    </source>
</evidence>
<feature type="compositionally biased region" description="Acidic residues" evidence="2">
    <location>
        <begin position="172"/>
        <end position="182"/>
    </location>
</feature>
<feature type="compositionally biased region" description="Basic and acidic residues" evidence="2">
    <location>
        <begin position="193"/>
        <end position="213"/>
    </location>
</feature>
<dbReference type="EMBL" id="FM992688">
    <property type="protein sequence ID" value="CAX44870.1"/>
    <property type="molecule type" value="Genomic_DNA"/>
</dbReference>
<dbReference type="KEGG" id="cdu:CD36_05990"/>
<evidence type="ECO:0000313" key="3">
    <source>
        <dbReference type="CGD" id="CAL0000171595"/>
    </source>
</evidence>
<organism evidence="4 5">
    <name type="scientific">Candida dubliniensis (strain CD36 / ATCC MYA-646 / CBS 7987 / NCPF 3949 / NRRL Y-17841)</name>
    <name type="common">Yeast</name>
    <dbReference type="NCBI Taxonomy" id="573826"/>
    <lineage>
        <taxon>Eukaryota</taxon>
        <taxon>Fungi</taxon>
        <taxon>Dikarya</taxon>
        <taxon>Ascomycota</taxon>
        <taxon>Saccharomycotina</taxon>
        <taxon>Pichiomycetes</taxon>
        <taxon>Debaryomycetaceae</taxon>
        <taxon>Candida/Lodderomyces clade</taxon>
        <taxon>Candida</taxon>
    </lineage>
</organism>
<dbReference type="RefSeq" id="XP_002417260.1">
    <property type="nucleotide sequence ID" value="XM_002417215.1"/>
</dbReference>
<dbReference type="CGD" id="CAL0000171595">
    <property type="gene designation" value="Cd36_05990"/>
</dbReference>
<feature type="compositionally biased region" description="Polar residues" evidence="2">
    <location>
        <begin position="244"/>
        <end position="271"/>
    </location>
</feature>
<dbReference type="HOGENOM" id="CLU_368005_0_0_1"/>
<feature type="region of interest" description="Disordered" evidence="2">
    <location>
        <begin position="331"/>
        <end position="350"/>
    </location>
</feature>
<name>B9W837_CANDC</name>
<reference evidence="4 5" key="1">
    <citation type="journal article" date="2009" name="Genome Res.">
        <title>Comparative genomics of the fungal pathogens Candida dubliniensis and Candida albicans.</title>
        <authorList>
            <person name="Jackson A.P."/>
            <person name="Gamble J.A."/>
            <person name="Yeomans T."/>
            <person name="Moran G.P."/>
            <person name="Saunders D."/>
            <person name="Harris D."/>
            <person name="Aslett M."/>
            <person name="Barrell J.F."/>
            <person name="Butler G."/>
            <person name="Citiulo F."/>
            <person name="Coleman D.C."/>
            <person name="de Groot P.W.J."/>
            <person name="Goodwin T.J."/>
            <person name="Quail M.A."/>
            <person name="McQuillan J."/>
            <person name="Munro C.A."/>
            <person name="Pain A."/>
            <person name="Poulter R.T."/>
            <person name="Rajandream M.A."/>
            <person name="Renauld H."/>
            <person name="Spiering M.J."/>
            <person name="Tivey A."/>
            <person name="Gow N.A.R."/>
            <person name="Barrell B."/>
            <person name="Sullivan D.J."/>
            <person name="Berriman M."/>
        </authorList>
    </citation>
    <scope>NUCLEOTIDE SEQUENCE [LARGE SCALE GENOMIC DNA]</scope>
    <source>
        <strain evidence="5">CD36 / ATCC MYA-646 / CBS 7987 / NCPF 3949 / NRRL Y-17841</strain>
    </source>
</reference>
<protein>
    <submittedName>
        <fullName evidence="4">Uncharacterized protein</fullName>
    </submittedName>
</protein>
<feature type="region of interest" description="Disordered" evidence="2">
    <location>
        <begin position="240"/>
        <end position="271"/>
    </location>
</feature>
<feature type="region of interest" description="Disordered" evidence="2">
    <location>
        <begin position="169"/>
        <end position="215"/>
    </location>
</feature>
<feature type="coiled-coil region" evidence="1">
    <location>
        <begin position="381"/>
        <end position="432"/>
    </location>
</feature>
<gene>
    <name evidence="3" type="ordered locus">Cd36_05990</name>
    <name evidence="4" type="ORF">CD36_05990</name>
</gene>
<dbReference type="OrthoDB" id="284473at2759"/>
<feature type="region of interest" description="Disordered" evidence="2">
    <location>
        <begin position="1"/>
        <end position="100"/>
    </location>
</feature>
<dbReference type="AlphaFoldDB" id="B9W837"/>
<feature type="compositionally biased region" description="Low complexity" evidence="2">
    <location>
        <begin position="65"/>
        <end position="77"/>
    </location>
</feature>
<keyword evidence="5" id="KW-1185">Reference proteome</keyword>
<keyword evidence="1" id="KW-0175">Coiled coil</keyword>
<proteinExistence type="predicted"/>
<dbReference type="GeneID" id="8044800"/>
<evidence type="ECO:0000256" key="1">
    <source>
        <dbReference type="SAM" id="Coils"/>
    </source>
</evidence>
<evidence type="ECO:0000313" key="4">
    <source>
        <dbReference type="EMBL" id="CAX44870.1"/>
    </source>
</evidence>
<feature type="compositionally biased region" description="Low complexity" evidence="2">
    <location>
        <begin position="1"/>
        <end position="11"/>
    </location>
</feature>